<gene>
    <name evidence="2" type="ORF">SAMN05660429_02234</name>
</gene>
<dbReference type="InterPro" id="IPR011992">
    <property type="entry name" value="EF-hand-dom_pair"/>
</dbReference>
<feature type="domain" description="EF-hand" evidence="1">
    <location>
        <begin position="38"/>
        <end position="72"/>
    </location>
</feature>
<accession>A0A1I0FUB4</accession>
<dbReference type="InterPro" id="IPR002048">
    <property type="entry name" value="EF_hand_dom"/>
</dbReference>
<dbReference type="Pfam" id="PF00036">
    <property type="entry name" value="EF-hand_1"/>
    <property type="match status" value="1"/>
</dbReference>
<evidence type="ECO:0000313" key="2">
    <source>
        <dbReference type="EMBL" id="SET62099.1"/>
    </source>
</evidence>
<dbReference type="GO" id="GO:0005509">
    <property type="term" value="F:calcium ion binding"/>
    <property type="evidence" value="ECO:0007669"/>
    <property type="project" value="InterPro"/>
</dbReference>
<keyword evidence="3" id="KW-1185">Reference proteome</keyword>
<dbReference type="SUPFAM" id="SSF47473">
    <property type="entry name" value="EF-hand"/>
    <property type="match status" value="1"/>
</dbReference>
<dbReference type="RefSeq" id="WP_093330306.1">
    <property type="nucleotide sequence ID" value="NZ_AP027363.1"/>
</dbReference>
<dbReference type="SMART" id="SM00054">
    <property type="entry name" value="EFh"/>
    <property type="match status" value="2"/>
</dbReference>
<reference evidence="2 3" key="1">
    <citation type="submission" date="2016-10" db="EMBL/GenBank/DDBJ databases">
        <authorList>
            <person name="de Groot N.N."/>
        </authorList>
    </citation>
    <scope>NUCLEOTIDE SEQUENCE [LARGE SCALE GENOMIC DNA]</scope>
    <source>
        <strain evidence="2 3">DSM 19706</strain>
    </source>
</reference>
<proteinExistence type="predicted"/>
<organism evidence="2 3">
    <name type="scientific">Thalassotalea agarivorans</name>
    <name type="common">Thalassomonas agarivorans</name>
    <dbReference type="NCBI Taxonomy" id="349064"/>
    <lineage>
        <taxon>Bacteria</taxon>
        <taxon>Pseudomonadati</taxon>
        <taxon>Pseudomonadota</taxon>
        <taxon>Gammaproteobacteria</taxon>
        <taxon>Alteromonadales</taxon>
        <taxon>Colwelliaceae</taxon>
        <taxon>Thalassotalea</taxon>
    </lineage>
</organism>
<dbReference type="Gene3D" id="1.10.238.10">
    <property type="entry name" value="EF-hand"/>
    <property type="match status" value="1"/>
</dbReference>
<dbReference type="Proteomes" id="UP000199308">
    <property type="component" value="Unassembled WGS sequence"/>
</dbReference>
<dbReference type="Pfam" id="PF13202">
    <property type="entry name" value="EF-hand_5"/>
    <property type="match status" value="1"/>
</dbReference>
<evidence type="ECO:0000313" key="3">
    <source>
        <dbReference type="Proteomes" id="UP000199308"/>
    </source>
</evidence>
<dbReference type="InterPro" id="IPR018247">
    <property type="entry name" value="EF_Hand_1_Ca_BS"/>
</dbReference>
<name>A0A1I0FUB4_THASX</name>
<dbReference type="OrthoDB" id="6706523at2"/>
<dbReference type="PROSITE" id="PS50222">
    <property type="entry name" value="EF_HAND_2"/>
    <property type="match status" value="2"/>
</dbReference>
<dbReference type="PROSITE" id="PS00018">
    <property type="entry name" value="EF_HAND_1"/>
    <property type="match status" value="2"/>
</dbReference>
<dbReference type="AlphaFoldDB" id="A0A1I0FUB4"/>
<sequence>MDLNQWVDELFEVFDRDQDGVINRSEFVELIDVLLQEKGIRRCESIFHQFDKNHDNSISKDELKEMVIDLAL</sequence>
<dbReference type="CDD" id="cd00051">
    <property type="entry name" value="EFh"/>
    <property type="match status" value="1"/>
</dbReference>
<evidence type="ECO:0000259" key="1">
    <source>
        <dbReference type="PROSITE" id="PS50222"/>
    </source>
</evidence>
<protein>
    <submittedName>
        <fullName evidence="2">EF hand</fullName>
    </submittedName>
</protein>
<feature type="domain" description="EF-hand" evidence="1">
    <location>
        <begin position="2"/>
        <end position="37"/>
    </location>
</feature>
<dbReference type="EMBL" id="FOHK01000010">
    <property type="protein sequence ID" value="SET62099.1"/>
    <property type="molecule type" value="Genomic_DNA"/>
</dbReference>